<reference evidence="3" key="1">
    <citation type="journal article" date="2019" name="Int. J. Syst. Evol. Microbiol.">
        <title>The Global Catalogue of Microorganisms (GCM) 10K type strain sequencing project: providing services to taxonomists for standard genome sequencing and annotation.</title>
        <authorList>
            <consortium name="The Broad Institute Genomics Platform"/>
            <consortium name="The Broad Institute Genome Sequencing Center for Infectious Disease"/>
            <person name="Wu L."/>
            <person name="Ma J."/>
        </authorList>
    </citation>
    <scope>NUCLEOTIDE SEQUENCE [LARGE SCALE GENOMIC DNA]</scope>
    <source>
        <strain evidence="3">JCM 4816</strain>
    </source>
</reference>
<name>A0ABP6UGX8_9ACTN</name>
<feature type="compositionally biased region" description="Basic and acidic residues" evidence="1">
    <location>
        <begin position="36"/>
        <end position="47"/>
    </location>
</feature>
<gene>
    <name evidence="2" type="ORF">GCM10019016_130160</name>
</gene>
<evidence type="ECO:0000256" key="1">
    <source>
        <dbReference type="SAM" id="MobiDB-lite"/>
    </source>
</evidence>
<feature type="region of interest" description="Disordered" evidence="1">
    <location>
        <begin position="1"/>
        <end position="60"/>
    </location>
</feature>
<keyword evidence="3" id="KW-1185">Reference proteome</keyword>
<sequence length="60" mass="6443">MDGDTVDDDEDAAEYHGDDEQYSQCAHAESPTCGVPDDRRPPSRERSAGAVGEPGIVDHL</sequence>
<dbReference type="Proteomes" id="UP001501455">
    <property type="component" value="Unassembled WGS sequence"/>
</dbReference>
<protein>
    <submittedName>
        <fullName evidence="2">Uncharacterized protein</fullName>
    </submittedName>
</protein>
<organism evidence="2 3">
    <name type="scientific">Streptomyces prasinosporus</name>
    <dbReference type="NCBI Taxonomy" id="68256"/>
    <lineage>
        <taxon>Bacteria</taxon>
        <taxon>Bacillati</taxon>
        <taxon>Actinomycetota</taxon>
        <taxon>Actinomycetes</taxon>
        <taxon>Kitasatosporales</taxon>
        <taxon>Streptomycetaceae</taxon>
        <taxon>Streptomyces</taxon>
        <taxon>Streptomyces albogriseolus group</taxon>
    </lineage>
</organism>
<evidence type="ECO:0000313" key="3">
    <source>
        <dbReference type="Proteomes" id="UP001501455"/>
    </source>
</evidence>
<accession>A0ABP6UGX8</accession>
<evidence type="ECO:0000313" key="2">
    <source>
        <dbReference type="EMBL" id="GAA3505902.1"/>
    </source>
</evidence>
<dbReference type="EMBL" id="BAAAXF010000086">
    <property type="protein sequence ID" value="GAA3505902.1"/>
    <property type="molecule type" value="Genomic_DNA"/>
</dbReference>
<proteinExistence type="predicted"/>
<comment type="caution">
    <text evidence="2">The sequence shown here is derived from an EMBL/GenBank/DDBJ whole genome shotgun (WGS) entry which is preliminary data.</text>
</comment>
<feature type="compositionally biased region" description="Acidic residues" evidence="1">
    <location>
        <begin position="1"/>
        <end position="12"/>
    </location>
</feature>